<keyword evidence="1" id="KW-0472">Membrane</keyword>
<evidence type="ECO:0000256" key="1">
    <source>
        <dbReference type="SAM" id="Phobius"/>
    </source>
</evidence>
<gene>
    <name evidence="2" type="ORF">FHX72_000417</name>
</gene>
<dbReference type="Proteomes" id="UP000545286">
    <property type="component" value="Unassembled WGS sequence"/>
</dbReference>
<evidence type="ECO:0000313" key="2">
    <source>
        <dbReference type="EMBL" id="MBB2956305.1"/>
    </source>
</evidence>
<dbReference type="EMBL" id="JACHWJ010000001">
    <property type="protein sequence ID" value="MBB2956305.1"/>
    <property type="molecule type" value="Genomic_DNA"/>
</dbReference>
<proteinExistence type="predicted"/>
<keyword evidence="3" id="KW-1185">Reference proteome</keyword>
<reference evidence="2 3" key="1">
    <citation type="submission" date="2020-08" db="EMBL/GenBank/DDBJ databases">
        <title>Sequencing the genomes of 1000 actinobacteria strains.</title>
        <authorList>
            <person name="Klenk H.-P."/>
        </authorList>
    </citation>
    <scope>NUCLEOTIDE SEQUENCE [LARGE SCALE GENOMIC DNA]</scope>
    <source>
        <strain evidence="2 3">DSM 20419</strain>
    </source>
</reference>
<name>A0A7W4UKU1_9MICO</name>
<organism evidence="2 3">
    <name type="scientific">Pseudoclavibacter helvolus</name>
    <dbReference type="NCBI Taxonomy" id="255205"/>
    <lineage>
        <taxon>Bacteria</taxon>
        <taxon>Bacillati</taxon>
        <taxon>Actinomycetota</taxon>
        <taxon>Actinomycetes</taxon>
        <taxon>Micrococcales</taxon>
        <taxon>Microbacteriaceae</taxon>
        <taxon>Pseudoclavibacter</taxon>
    </lineage>
</organism>
<keyword evidence="1" id="KW-0812">Transmembrane</keyword>
<evidence type="ECO:0000313" key="3">
    <source>
        <dbReference type="Proteomes" id="UP000545286"/>
    </source>
</evidence>
<feature type="transmembrane region" description="Helical" evidence="1">
    <location>
        <begin position="33"/>
        <end position="57"/>
    </location>
</feature>
<protein>
    <submittedName>
        <fullName evidence="2">3-deoxy-D-arabino-heptulosonate 7-phosphate (DAHP) synthase</fullName>
    </submittedName>
</protein>
<comment type="caution">
    <text evidence="2">The sequence shown here is derived from an EMBL/GenBank/DDBJ whole genome shotgun (WGS) entry which is preliminary data.</text>
</comment>
<accession>A0A7W4UKU1</accession>
<sequence length="70" mass="7205">MRERASLGLLSSTALPIIVAVTAIGVDEKVLEPALASSLVGAGMLSVLLFPIIGMALRPADAQRDLAADF</sequence>
<dbReference type="RefSeq" id="WP_244963959.1">
    <property type="nucleotide sequence ID" value="NZ_JACHWJ010000001.1"/>
</dbReference>
<dbReference type="AlphaFoldDB" id="A0A7W4UKU1"/>
<keyword evidence="1" id="KW-1133">Transmembrane helix</keyword>